<gene>
    <name evidence="1" type="ORF">O3M35_007087</name>
</gene>
<dbReference type="GO" id="GO:0042981">
    <property type="term" value="P:regulation of apoptotic process"/>
    <property type="evidence" value="ECO:0007669"/>
    <property type="project" value="InterPro"/>
</dbReference>
<evidence type="ECO:0000313" key="1">
    <source>
        <dbReference type="EMBL" id="KAK9507176.1"/>
    </source>
</evidence>
<dbReference type="Gene3D" id="1.20.1440.160">
    <property type="entry name" value="Tumor necrosis factor alpha-induced protein 8-like"/>
    <property type="match status" value="1"/>
</dbReference>
<comment type="caution">
    <text evidence="1">The sequence shown here is derived from an EMBL/GenBank/DDBJ whole genome shotgun (WGS) entry which is preliminary data.</text>
</comment>
<accession>A0AAW1D8Y2</accession>
<protein>
    <submittedName>
        <fullName evidence="1">Uncharacterized protein</fullName>
    </submittedName>
</protein>
<dbReference type="PANTHER" id="PTHR12757:SF1">
    <property type="entry name" value="PROTEIN SALIVARY GLANDS MARRED"/>
    <property type="match status" value="1"/>
</dbReference>
<dbReference type="Proteomes" id="UP001461498">
    <property type="component" value="Unassembled WGS sequence"/>
</dbReference>
<dbReference type="AlphaFoldDB" id="A0AAW1D8Y2"/>
<reference evidence="1 2" key="1">
    <citation type="submission" date="2022-12" db="EMBL/GenBank/DDBJ databases">
        <title>Chromosome-level genome assembly of true bugs.</title>
        <authorList>
            <person name="Ma L."/>
            <person name="Li H."/>
        </authorList>
    </citation>
    <scope>NUCLEOTIDE SEQUENCE [LARGE SCALE GENOMIC DNA]</scope>
    <source>
        <strain evidence="1">Lab_2022b</strain>
    </source>
</reference>
<dbReference type="InterPro" id="IPR038355">
    <property type="entry name" value="TNFAIP8_sf"/>
</dbReference>
<evidence type="ECO:0000313" key="2">
    <source>
        <dbReference type="Proteomes" id="UP001461498"/>
    </source>
</evidence>
<organism evidence="1 2">
    <name type="scientific">Rhynocoris fuscipes</name>
    <dbReference type="NCBI Taxonomy" id="488301"/>
    <lineage>
        <taxon>Eukaryota</taxon>
        <taxon>Metazoa</taxon>
        <taxon>Ecdysozoa</taxon>
        <taxon>Arthropoda</taxon>
        <taxon>Hexapoda</taxon>
        <taxon>Insecta</taxon>
        <taxon>Pterygota</taxon>
        <taxon>Neoptera</taxon>
        <taxon>Paraneoptera</taxon>
        <taxon>Hemiptera</taxon>
        <taxon>Heteroptera</taxon>
        <taxon>Panheteroptera</taxon>
        <taxon>Cimicomorpha</taxon>
        <taxon>Reduviidae</taxon>
        <taxon>Harpactorinae</taxon>
        <taxon>Harpactorini</taxon>
        <taxon>Rhynocoris</taxon>
    </lineage>
</organism>
<dbReference type="GO" id="GO:0005737">
    <property type="term" value="C:cytoplasm"/>
    <property type="evidence" value="ECO:0007669"/>
    <property type="project" value="TreeGrafter"/>
</dbReference>
<sequence>MSEGFKARDIGLRAQKKILSRMANKNVAKMFIDDTTASLLDNLYRMAKQYVSNVQILMKLIRSDHVL</sequence>
<name>A0AAW1D8Y2_9HEMI</name>
<dbReference type="InterPro" id="IPR008477">
    <property type="entry name" value="TNFAIP8-like"/>
</dbReference>
<dbReference type="EMBL" id="JAPXFL010000004">
    <property type="protein sequence ID" value="KAK9507176.1"/>
    <property type="molecule type" value="Genomic_DNA"/>
</dbReference>
<proteinExistence type="predicted"/>
<keyword evidence="2" id="KW-1185">Reference proteome</keyword>
<dbReference type="Pfam" id="PF05527">
    <property type="entry name" value="TNFAIP8"/>
    <property type="match status" value="1"/>
</dbReference>
<dbReference type="PANTHER" id="PTHR12757">
    <property type="entry name" value="TUMOR NECROSIS FACTOR INDUCED PROTEIN"/>
    <property type="match status" value="1"/>
</dbReference>